<feature type="transmembrane region" description="Helical" evidence="16">
    <location>
        <begin position="853"/>
        <end position="873"/>
    </location>
</feature>
<keyword evidence="7" id="KW-0521">NADP</keyword>
<dbReference type="InterPro" id="IPR011774">
    <property type="entry name" value="Geranylgeranyl_Rdtase_pln/cyn"/>
</dbReference>
<dbReference type="InterPro" id="IPR050407">
    <property type="entry name" value="Geranylgeranyl_reductase"/>
</dbReference>
<dbReference type="EC" id="1.3.1.83" evidence="4"/>
<evidence type="ECO:0000256" key="15">
    <source>
        <dbReference type="PIRSR" id="PIRSR600407-2"/>
    </source>
</evidence>
<comment type="similarity">
    <text evidence="2">Belongs to the geranylgeranyl reductase family. ChlP subfamily.</text>
</comment>
<keyword evidence="16" id="KW-1133">Transmembrane helix</keyword>
<dbReference type="FunFam" id="3.50.50.60:FF:000083">
    <property type="entry name" value="Geranylgeranyl diphosphate reductase"/>
    <property type="match status" value="1"/>
</dbReference>
<evidence type="ECO:0000256" key="14">
    <source>
        <dbReference type="ARBA" id="ARBA00067953"/>
    </source>
</evidence>
<proteinExistence type="inferred from homology"/>
<keyword evidence="16" id="KW-0812">Transmembrane</keyword>
<dbReference type="InterPro" id="IPR036188">
    <property type="entry name" value="FAD/NAD-bd_sf"/>
</dbReference>
<evidence type="ECO:0000256" key="5">
    <source>
        <dbReference type="ARBA" id="ARBA00022531"/>
    </source>
</evidence>
<sequence>MAALSFLSLPLPSKTSIAASYSSNPPLPGRKLRAAVIGGGPAGSSAAEALASGGVETFLFERSPSNAKPCGGAIPLCMLAEFQIPNHLIDRHVTRMKIFSPSNLAVDFGKTLLPHEFIAMLRREVLDSFLRSRAESSGAELISGLVTDLKVPTITGAPYVVDYVVGGSRRELAVDVVVGADGANSRVAKSIRAGDYTCAIAFQERIRLPDEKMKYYENLAEMYIGNDVSPDFYGWVFPKCDHVAVGTGTVRAKQEIKVYQRGIRERVKPKINGGKVIKVEAHPIPEHPRPVRIRGRVALVGDAAGYVTKCSGEGIYFAAKSGRMCGEAIVRASDGGERMIDERDLKREYLKEWDAKYVSTFRFLDLLQKVFYGSNAAREALVELCGDEYVQRMTFESYLYKKLADGNRWEDAKMLVNSIGSLMRSRRVHQSPRYAQPITAHALFGVVINAGPTGSRISVFELLGESRIPFLDGTAPSSSMKVQPGLSGFGDDPESASGSIAELVVFAKRRVPKKDWRNTKVQLMADAELEGLGLEVTDKILESCRHVLRSSGFLFKDEWARVIQGEEKGVYTWVAANYALGMLGGDPLETTGIVELGGTSLQVTFAAKEKLEVQSSQVIQLFGVDYNLFSKNFPQYGQDAGWESIYELHNSRELISFSNTREKIVGNPCVPRGYKLPENASDSAKLLVSHAVGNFSACRSEALAHVQRQQGKCMHAPCKIVSSVPFELGGEPVTTNNLLFTSEIFGLVPMISLIELEAAGKHYCEDDWFTLKSQHHSVDDLDLLKYCFSSAYMAALLHDSLKIPLDKRSVGFTNHTGNIPIDWTLGAFIVESTRAPLEWEPDNMGEIVGNDSVTYFLLFAFLLIAVFAAFFVLQWRKPRLKTIYDLEKGSYIVTRVPR</sequence>
<feature type="binding site" evidence="15">
    <location>
        <begin position="598"/>
        <end position="602"/>
    </location>
    <ligand>
        <name>ATP</name>
        <dbReference type="ChEBI" id="CHEBI:30616"/>
    </ligand>
</feature>
<dbReference type="PRINTS" id="PR00420">
    <property type="entry name" value="RNGMNOXGNASE"/>
</dbReference>
<organism evidence="17 18">
    <name type="scientific">Ziziphus jujuba var. spinosa</name>
    <dbReference type="NCBI Taxonomy" id="714518"/>
    <lineage>
        <taxon>Eukaryota</taxon>
        <taxon>Viridiplantae</taxon>
        <taxon>Streptophyta</taxon>
        <taxon>Embryophyta</taxon>
        <taxon>Tracheophyta</taxon>
        <taxon>Spermatophyta</taxon>
        <taxon>Magnoliopsida</taxon>
        <taxon>eudicotyledons</taxon>
        <taxon>Gunneridae</taxon>
        <taxon>Pentapetalae</taxon>
        <taxon>rosids</taxon>
        <taxon>fabids</taxon>
        <taxon>Rosales</taxon>
        <taxon>Rhamnaceae</taxon>
        <taxon>Paliureae</taxon>
        <taxon>Ziziphus</taxon>
    </lineage>
</organism>
<comment type="caution">
    <text evidence="17">The sequence shown here is derived from an EMBL/GenBank/DDBJ whole genome shotgun (WGS) entry which is preliminary data.</text>
</comment>
<keyword evidence="16" id="KW-0472">Membrane</keyword>
<dbReference type="PANTHER" id="PTHR42685">
    <property type="entry name" value="GERANYLGERANYL DIPHOSPHATE REDUCTASE"/>
    <property type="match status" value="1"/>
</dbReference>
<keyword evidence="6" id="KW-0378">Hydrolase</keyword>
<dbReference type="GO" id="GO:0045550">
    <property type="term" value="F:geranylgeranyl reductase activity"/>
    <property type="evidence" value="ECO:0007669"/>
    <property type="project" value="InterPro"/>
</dbReference>
<accession>A0A978VSU4</accession>
<evidence type="ECO:0000313" key="18">
    <source>
        <dbReference type="Proteomes" id="UP000813462"/>
    </source>
</evidence>
<comment type="function">
    <text evidence="13">Catalyzes the reduction of geranylgeranyl diphosphate to phytyl diphosphate, providing phytol for both tocopherol and chlorophyll synthesis.</text>
</comment>
<evidence type="ECO:0000256" key="13">
    <source>
        <dbReference type="ARBA" id="ARBA00058147"/>
    </source>
</evidence>
<gene>
    <name evidence="17" type="ORF">FEM48_Zijuj02G0015200</name>
</gene>
<dbReference type="SUPFAM" id="SSF51905">
    <property type="entry name" value="FAD/NAD(P)-binding domain"/>
    <property type="match status" value="1"/>
</dbReference>
<evidence type="ECO:0000256" key="2">
    <source>
        <dbReference type="ARBA" id="ARBA00006632"/>
    </source>
</evidence>
<evidence type="ECO:0000256" key="8">
    <source>
        <dbReference type="ARBA" id="ARBA00023002"/>
    </source>
</evidence>
<dbReference type="Gene3D" id="3.30.420.150">
    <property type="entry name" value="Exopolyphosphatase. Domain 2"/>
    <property type="match status" value="1"/>
</dbReference>
<evidence type="ECO:0000256" key="10">
    <source>
        <dbReference type="ARBA" id="ARBA00024015"/>
    </source>
</evidence>
<dbReference type="GO" id="GO:0015995">
    <property type="term" value="P:chlorophyll biosynthetic process"/>
    <property type="evidence" value="ECO:0007669"/>
    <property type="project" value="UniProtKB-KW"/>
</dbReference>
<keyword evidence="5" id="KW-0602">Photosynthesis</keyword>
<comment type="similarity">
    <text evidence="3">Belongs to the GDA1/CD39 NTPase family.</text>
</comment>
<evidence type="ECO:0000256" key="9">
    <source>
        <dbReference type="ARBA" id="ARBA00023171"/>
    </source>
</evidence>
<comment type="catalytic activity">
    <reaction evidence="12">
        <text>phytyl diphosphate + 3 NADP(+) = geranylgeranyl diphosphate + 3 NADPH + 3 H(+)</text>
        <dbReference type="Rhea" id="RHEA:26229"/>
        <dbReference type="ChEBI" id="CHEBI:15378"/>
        <dbReference type="ChEBI" id="CHEBI:57533"/>
        <dbReference type="ChEBI" id="CHEBI:57783"/>
        <dbReference type="ChEBI" id="CHEBI:58349"/>
        <dbReference type="ChEBI" id="CHEBI:75434"/>
        <dbReference type="EC" id="1.3.1.83"/>
    </reaction>
</comment>
<dbReference type="InterPro" id="IPR011777">
    <property type="entry name" value="Geranylgeranyl_Rdtase_fam"/>
</dbReference>
<evidence type="ECO:0000256" key="1">
    <source>
        <dbReference type="ARBA" id="ARBA00005173"/>
    </source>
</evidence>
<evidence type="ECO:0000256" key="16">
    <source>
        <dbReference type="SAM" id="Phobius"/>
    </source>
</evidence>
<dbReference type="GO" id="GO:0015979">
    <property type="term" value="P:photosynthesis"/>
    <property type="evidence" value="ECO:0007669"/>
    <property type="project" value="UniProtKB-KW"/>
</dbReference>
<evidence type="ECO:0000256" key="3">
    <source>
        <dbReference type="ARBA" id="ARBA00009283"/>
    </source>
</evidence>
<keyword evidence="15" id="KW-0067">ATP-binding</keyword>
<dbReference type="GO" id="GO:0016787">
    <property type="term" value="F:hydrolase activity"/>
    <property type="evidence" value="ECO:0007669"/>
    <property type="project" value="UniProtKB-KW"/>
</dbReference>
<dbReference type="NCBIfam" id="TIGR02028">
    <property type="entry name" value="ChlP"/>
    <property type="match status" value="1"/>
</dbReference>
<evidence type="ECO:0000256" key="12">
    <source>
        <dbReference type="ARBA" id="ARBA00047837"/>
    </source>
</evidence>
<reference evidence="17" key="1">
    <citation type="journal article" date="2021" name="Front. Plant Sci.">
        <title>Chromosome-Scale Genome Assembly for Chinese Sour Jujube and Insights Into Its Genome Evolution and Domestication Signature.</title>
        <authorList>
            <person name="Shen L.-Y."/>
            <person name="Luo H."/>
            <person name="Wang X.-L."/>
            <person name="Wang X.-M."/>
            <person name="Qiu X.-J."/>
            <person name="Liu H."/>
            <person name="Zhou S.-S."/>
            <person name="Jia K.-H."/>
            <person name="Nie S."/>
            <person name="Bao Y.-T."/>
            <person name="Zhang R.-G."/>
            <person name="Yun Q.-Z."/>
            <person name="Chai Y.-H."/>
            <person name="Lu J.-Y."/>
            <person name="Li Y."/>
            <person name="Zhao S.-W."/>
            <person name="Mao J.-F."/>
            <person name="Jia S.-G."/>
            <person name="Mao Y.-M."/>
        </authorList>
    </citation>
    <scope>NUCLEOTIDE SEQUENCE</scope>
    <source>
        <strain evidence="17">AT0</strain>
        <tissue evidence="17">Leaf</tissue>
    </source>
</reference>
<dbReference type="GO" id="GO:0009535">
    <property type="term" value="C:chloroplast thylakoid membrane"/>
    <property type="evidence" value="ECO:0007669"/>
    <property type="project" value="TreeGrafter"/>
</dbReference>
<dbReference type="Proteomes" id="UP000813462">
    <property type="component" value="Unassembled WGS sequence"/>
</dbReference>
<keyword evidence="15" id="KW-0547">Nucleotide-binding</keyword>
<dbReference type="PANTHER" id="PTHR42685:SF13">
    <property type="entry name" value="GERANYLGERANYL DIPHOSPHATE REDUCTASE"/>
    <property type="match status" value="1"/>
</dbReference>
<keyword evidence="8" id="KW-0560">Oxidoreductase</keyword>
<evidence type="ECO:0000256" key="11">
    <source>
        <dbReference type="ARBA" id="ARBA00033069"/>
    </source>
</evidence>
<dbReference type="Gene3D" id="3.50.50.60">
    <property type="entry name" value="FAD/NAD(P)-binding domain"/>
    <property type="match status" value="1"/>
</dbReference>
<dbReference type="GO" id="GO:0005524">
    <property type="term" value="F:ATP binding"/>
    <property type="evidence" value="ECO:0007669"/>
    <property type="project" value="UniProtKB-KW"/>
</dbReference>
<protein>
    <recommendedName>
        <fullName evidence="14">Geranylgeranyl diphosphate reductase, chloroplastic</fullName>
        <ecNumber evidence="4">1.3.1.83</ecNumber>
    </recommendedName>
    <alternativeName>
        <fullName evidence="11">Geranylgeranyl reductase</fullName>
    </alternativeName>
</protein>
<evidence type="ECO:0000256" key="7">
    <source>
        <dbReference type="ARBA" id="ARBA00022857"/>
    </source>
</evidence>
<name>A0A978VSU4_ZIZJJ</name>
<dbReference type="AlphaFoldDB" id="A0A978VSU4"/>
<dbReference type="GO" id="GO:0102067">
    <property type="term" value="F:geranylgeranyl diphosphate reductase activity"/>
    <property type="evidence" value="ECO:0007669"/>
    <property type="project" value="UniProtKB-EC"/>
</dbReference>
<evidence type="ECO:0000256" key="4">
    <source>
        <dbReference type="ARBA" id="ARBA00012380"/>
    </source>
</evidence>
<comment type="pathway">
    <text evidence="10">Cofactor biosynthesis; tocopherol biosynthesis.</text>
</comment>
<dbReference type="Pfam" id="PF01150">
    <property type="entry name" value="GDA1_CD39"/>
    <property type="match status" value="1"/>
</dbReference>
<dbReference type="InterPro" id="IPR000407">
    <property type="entry name" value="GDA1_CD39_NTPase"/>
</dbReference>
<evidence type="ECO:0000256" key="6">
    <source>
        <dbReference type="ARBA" id="ARBA00022801"/>
    </source>
</evidence>
<dbReference type="NCBIfam" id="TIGR02032">
    <property type="entry name" value="GG-red-SF"/>
    <property type="match status" value="1"/>
</dbReference>
<comment type="pathway">
    <text evidence="1">Porphyrin-containing compound metabolism; chlorophyll biosynthesis.</text>
</comment>
<dbReference type="Gene3D" id="3.30.420.40">
    <property type="match status" value="1"/>
</dbReference>
<dbReference type="NCBIfam" id="TIGR02023">
    <property type="entry name" value="BchP-ChlP"/>
    <property type="match status" value="1"/>
</dbReference>
<keyword evidence="9" id="KW-0149">Chlorophyll biosynthesis</keyword>
<dbReference type="InterPro" id="IPR010253">
    <property type="entry name" value="BchP_ChlP_pln/prok"/>
</dbReference>
<dbReference type="EMBL" id="JAEACU010000002">
    <property type="protein sequence ID" value="KAH7541889.1"/>
    <property type="molecule type" value="Genomic_DNA"/>
</dbReference>
<evidence type="ECO:0000313" key="17">
    <source>
        <dbReference type="EMBL" id="KAH7541889.1"/>
    </source>
</evidence>